<keyword evidence="4" id="KW-1185">Reference proteome</keyword>
<accession>A0ABM0M7B4</accession>
<comment type="similarity">
    <text evidence="1 2">Belongs to the phospholipid scramblase family.</text>
</comment>
<evidence type="ECO:0000256" key="1">
    <source>
        <dbReference type="ARBA" id="ARBA00005350"/>
    </source>
</evidence>
<name>A0ABM0M7B4_SACKO</name>
<dbReference type="PANTHER" id="PTHR23248:SF9">
    <property type="entry name" value="PHOSPHOLIPID SCRAMBLASE"/>
    <property type="match status" value="1"/>
</dbReference>
<proteinExistence type="inferred from homology"/>
<dbReference type="Proteomes" id="UP000694865">
    <property type="component" value="Unplaced"/>
</dbReference>
<dbReference type="RefSeq" id="XP_006815905.1">
    <property type="nucleotide sequence ID" value="XM_006815842.1"/>
</dbReference>
<feature type="compositionally biased region" description="Polar residues" evidence="3">
    <location>
        <begin position="7"/>
        <end position="23"/>
    </location>
</feature>
<dbReference type="PANTHER" id="PTHR23248">
    <property type="entry name" value="PHOSPHOLIPID SCRAMBLASE-RELATED"/>
    <property type="match status" value="1"/>
</dbReference>
<keyword evidence="2" id="KW-0449">Lipoprotein</keyword>
<evidence type="ECO:0000313" key="5">
    <source>
        <dbReference type="RefSeq" id="XP_006815905.1"/>
    </source>
</evidence>
<keyword evidence="2" id="KW-0564">Palmitate</keyword>
<dbReference type="InterPro" id="IPR005552">
    <property type="entry name" value="Scramblase"/>
</dbReference>
<gene>
    <name evidence="5" type="primary">LOC100367413</name>
</gene>
<keyword evidence="2" id="KW-0106">Calcium</keyword>
<evidence type="ECO:0000256" key="3">
    <source>
        <dbReference type="SAM" id="MobiDB-lite"/>
    </source>
</evidence>
<protein>
    <recommendedName>
        <fullName evidence="2">Phospholipid scramblase</fullName>
    </recommendedName>
</protein>
<evidence type="ECO:0000256" key="2">
    <source>
        <dbReference type="RuleBase" id="RU363116"/>
    </source>
</evidence>
<dbReference type="Pfam" id="PF03803">
    <property type="entry name" value="Scramblase"/>
    <property type="match status" value="1"/>
</dbReference>
<evidence type="ECO:0000313" key="4">
    <source>
        <dbReference type="Proteomes" id="UP000694865"/>
    </source>
</evidence>
<dbReference type="InterPro" id="IPR025659">
    <property type="entry name" value="Tubby-like_C"/>
</dbReference>
<feature type="region of interest" description="Disordered" evidence="3">
    <location>
        <begin position="1"/>
        <end position="45"/>
    </location>
</feature>
<organism evidence="4 5">
    <name type="scientific">Saccoglossus kowalevskii</name>
    <name type="common">Acorn worm</name>
    <dbReference type="NCBI Taxonomy" id="10224"/>
    <lineage>
        <taxon>Eukaryota</taxon>
        <taxon>Metazoa</taxon>
        <taxon>Hemichordata</taxon>
        <taxon>Enteropneusta</taxon>
        <taxon>Harrimaniidae</taxon>
        <taxon>Saccoglossus</taxon>
    </lineage>
</organism>
<dbReference type="GeneID" id="100367413"/>
<comment type="function">
    <text evidence="2">May mediate accelerated ATP-independent bidirectional transbilayer migration of phospholipids upon binding calcium ions that results in a loss of phospholipid asymmetry in the plasma membrane.</text>
</comment>
<comment type="cofactor">
    <cofactor evidence="2">
        <name>Ca(2+)</name>
        <dbReference type="ChEBI" id="CHEBI:29108"/>
    </cofactor>
</comment>
<sequence>MKESEYELQQQPAYEVKTPQSAGYNVGPPQQGHVISKQPGMGQKPNDDEQIIVSPQDPLILVPDCPPGLEYLTQIDQLLVRQKMQVAEKSGFCVRQICGPMRPFKLNVKDHQDRTVLVLKRPYRCDDCCFFCCLMKLEVYTADGLCLGRVQQTCSICIPKFDIRNSEDETILKMKGPCIKCRCCSDVKFDVYTADMESKVGRVSKQWSGLGKELITDADNFGISFPIDLDVKLKAVMLGAVFLIDFMYFEKIKDNK</sequence>
<reference evidence="5" key="1">
    <citation type="submission" date="2025-08" db="UniProtKB">
        <authorList>
            <consortium name="RefSeq"/>
        </authorList>
    </citation>
    <scope>IDENTIFICATION</scope>
    <source>
        <tissue evidence="5">Testes</tissue>
    </source>
</reference>
<dbReference type="SUPFAM" id="SSF54518">
    <property type="entry name" value="Tubby C-terminal domain-like"/>
    <property type="match status" value="1"/>
</dbReference>